<gene>
    <name evidence="3" type="ORF">VNO80_28757</name>
</gene>
<dbReference type="Proteomes" id="UP001374584">
    <property type="component" value="Unassembled WGS sequence"/>
</dbReference>
<feature type="chain" id="PRO_5042859522" evidence="2">
    <location>
        <begin position="24"/>
        <end position="77"/>
    </location>
</feature>
<protein>
    <submittedName>
        <fullName evidence="3">Uncharacterized protein</fullName>
    </submittedName>
</protein>
<comment type="caution">
    <text evidence="3">The sequence shown here is derived from an EMBL/GenBank/DDBJ whole genome shotgun (WGS) entry which is preliminary data.</text>
</comment>
<keyword evidence="4" id="KW-1185">Reference proteome</keyword>
<evidence type="ECO:0000313" key="4">
    <source>
        <dbReference type="Proteomes" id="UP001374584"/>
    </source>
</evidence>
<evidence type="ECO:0000256" key="1">
    <source>
        <dbReference type="SAM" id="MobiDB-lite"/>
    </source>
</evidence>
<organism evidence="3 4">
    <name type="scientific">Phaseolus coccineus</name>
    <name type="common">Scarlet runner bean</name>
    <name type="synonym">Phaseolus multiflorus</name>
    <dbReference type="NCBI Taxonomy" id="3886"/>
    <lineage>
        <taxon>Eukaryota</taxon>
        <taxon>Viridiplantae</taxon>
        <taxon>Streptophyta</taxon>
        <taxon>Embryophyta</taxon>
        <taxon>Tracheophyta</taxon>
        <taxon>Spermatophyta</taxon>
        <taxon>Magnoliopsida</taxon>
        <taxon>eudicotyledons</taxon>
        <taxon>Gunneridae</taxon>
        <taxon>Pentapetalae</taxon>
        <taxon>rosids</taxon>
        <taxon>fabids</taxon>
        <taxon>Fabales</taxon>
        <taxon>Fabaceae</taxon>
        <taxon>Papilionoideae</taxon>
        <taxon>50 kb inversion clade</taxon>
        <taxon>NPAAA clade</taxon>
        <taxon>indigoferoid/millettioid clade</taxon>
        <taxon>Phaseoleae</taxon>
        <taxon>Phaseolus</taxon>
    </lineage>
</organism>
<sequence>MFKSKPCFFCLVFLLLLLTTSQSRPLQTPLTFNTFPPQLSSNGPQARPNVRLVFSEFQESPSKPARLAPQGPDPKHH</sequence>
<dbReference type="EMBL" id="JAYMYR010000011">
    <property type="protein sequence ID" value="KAK7332011.1"/>
    <property type="molecule type" value="Genomic_DNA"/>
</dbReference>
<name>A0AAN9LA66_PHACN</name>
<evidence type="ECO:0000256" key="2">
    <source>
        <dbReference type="SAM" id="SignalP"/>
    </source>
</evidence>
<proteinExistence type="predicted"/>
<feature type="region of interest" description="Disordered" evidence="1">
    <location>
        <begin position="58"/>
        <end position="77"/>
    </location>
</feature>
<feature type="signal peptide" evidence="2">
    <location>
        <begin position="1"/>
        <end position="23"/>
    </location>
</feature>
<reference evidence="3 4" key="1">
    <citation type="submission" date="2024-01" db="EMBL/GenBank/DDBJ databases">
        <title>The genomes of 5 underutilized Papilionoideae crops provide insights into root nodulation and disease resistanc.</title>
        <authorList>
            <person name="Jiang F."/>
        </authorList>
    </citation>
    <scope>NUCLEOTIDE SEQUENCE [LARGE SCALE GENOMIC DNA]</scope>
    <source>
        <strain evidence="3">JINMINGXINNONG_FW02</strain>
        <tissue evidence="3">Leaves</tissue>
    </source>
</reference>
<keyword evidence="2" id="KW-0732">Signal</keyword>
<dbReference type="AlphaFoldDB" id="A0AAN9LA66"/>
<accession>A0AAN9LA66</accession>
<evidence type="ECO:0000313" key="3">
    <source>
        <dbReference type="EMBL" id="KAK7332011.1"/>
    </source>
</evidence>